<accession>A0ABT3CXT8</accession>
<dbReference type="PANTHER" id="PTHR46118">
    <property type="entry name" value="PROTEIN ABHD11"/>
    <property type="match status" value="1"/>
</dbReference>
<dbReference type="InterPro" id="IPR000073">
    <property type="entry name" value="AB_hydrolase_1"/>
</dbReference>
<evidence type="ECO:0000259" key="2">
    <source>
        <dbReference type="Pfam" id="PF00561"/>
    </source>
</evidence>
<dbReference type="InterPro" id="IPR029058">
    <property type="entry name" value="AB_hydrolase_fold"/>
</dbReference>
<keyword evidence="4" id="KW-1185">Reference proteome</keyword>
<dbReference type="EMBL" id="JAOYOD010000001">
    <property type="protein sequence ID" value="MCV9388520.1"/>
    <property type="molecule type" value="Genomic_DNA"/>
</dbReference>
<feature type="domain" description="AB hydrolase-1" evidence="2">
    <location>
        <begin position="14"/>
        <end position="113"/>
    </location>
</feature>
<sequence>MELLNYKTFGEGQPMIIVHGFLGSLDNWATLGKRFAEDYQVYLVDQRNHGKSFHSEEWGYDRMVEDLENLIDELGIENPVLLGHSMGGKTVMQFAAFHPEKVEKMIVADIGPKHYPPHHQKILDGLSAVPIETIESRQEAEEVLAKYIPEIGVRTFLMKNIQRSSDRFSWKMNLPVLSAQIEKVGEALSYHLPIEVDTLFIRGGNSNYILDEDWDEITEIFPESELETVEHAGHWLHAEQPDEFYTKVMNFLS</sequence>
<dbReference type="InterPro" id="IPR000639">
    <property type="entry name" value="Epox_hydrolase-like"/>
</dbReference>
<proteinExistence type="predicted"/>
<evidence type="ECO:0000313" key="4">
    <source>
        <dbReference type="Proteomes" id="UP001300692"/>
    </source>
</evidence>
<organism evidence="3 4">
    <name type="scientific">Reichenbachiella ulvae</name>
    <dbReference type="NCBI Taxonomy" id="2980104"/>
    <lineage>
        <taxon>Bacteria</taxon>
        <taxon>Pseudomonadati</taxon>
        <taxon>Bacteroidota</taxon>
        <taxon>Cytophagia</taxon>
        <taxon>Cytophagales</taxon>
        <taxon>Reichenbachiellaceae</taxon>
        <taxon>Reichenbachiella</taxon>
    </lineage>
</organism>
<reference evidence="3 4" key="1">
    <citation type="submission" date="2022-10" db="EMBL/GenBank/DDBJ databases">
        <title>Comparative genomics and taxonomic characterization of three novel marine species of genus Reichenbachiella exhibiting antioxidant and polysaccharide degradation activities.</title>
        <authorList>
            <person name="Muhammad N."/>
            <person name="Lee Y.-J."/>
            <person name="Ko J."/>
            <person name="Kim S.-G."/>
        </authorList>
    </citation>
    <scope>NUCLEOTIDE SEQUENCE [LARGE SCALE GENOMIC DNA]</scope>
    <source>
        <strain evidence="3 4">ABR2-5</strain>
    </source>
</reference>
<dbReference type="PRINTS" id="PR00111">
    <property type="entry name" value="ABHYDROLASE"/>
</dbReference>
<comment type="caution">
    <text evidence="3">The sequence shown here is derived from an EMBL/GenBank/DDBJ whole genome shotgun (WGS) entry which is preliminary data.</text>
</comment>
<dbReference type="PANTHER" id="PTHR46118:SF4">
    <property type="entry name" value="PROTEIN ABHD11"/>
    <property type="match status" value="1"/>
</dbReference>
<dbReference type="PRINTS" id="PR00412">
    <property type="entry name" value="EPOXHYDRLASE"/>
</dbReference>
<dbReference type="GO" id="GO:0016787">
    <property type="term" value="F:hydrolase activity"/>
    <property type="evidence" value="ECO:0007669"/>
    <property type="project" value="UniProtKB-KW"/>
</dbReference>
<dbReference type="Gene3D" id="3.40.50.1820">
    <property type="entry name" value="alpha/beta hydrolase"/>
    <property type="match status" value="1"/>
</dbReference>
<gene>
    <name evidence="3" type="ORF">N7U62_17680</name>
</gene>
<name>A0ABT3CXT8_9BACT</name>
<dbReference type="SUPFAM" id="SSF53474">
    <property type="entry name" value="alpha/beta-Hydrolases"/>
    <property type="match status" value="1"/>
</dbReference>
<dbReference type="Proteomes" id="UP001300692">
    <property type="component" value="Unassembled WGS sequence"/>
</dbReference>
<dbReference type="RefSeq" id="WP_264139390.1">
    <property type="nucleotide sequence ID" value="NZ_JAOYOD010000001.1"/>
</dbReference>
<evidence type="ECO:0000313" key="3">
    <source>
        <dbReference type="EMBL" id="MCV9388520.1"/>
    </source>
</evidence>
<dbReference type="Pfam" id="PF00561">
    <property type="entry name" value="Abhydrolase_1"/>
    <property type="match status" value="1"/>
</dbReference>
<protein>
    <submittedName>
        <fullName evidence="3">Alpha/beta fold hydrolase</fullName>
    </submittedName>
</protein>
<keyword evidence="1 3" id="KW-0378">Hydrolase</keyword>
<evidence type="ECO:0000256" key="1">
    <source>
        <dbReference type="ARBA" id="ARBA00022801"/>
    </source>
</evidence>